<dbReference type="EMBL" id="CP011452">
    <property type="protein sequence ID" value="AKH41669.1"/>
    <property type="molecule type" value="Genomic_DNA"/>
</dbReference>
<evidence type="ECO:0008006" key="3">
    <source>
        <dbReference type="Google" id="ProtNLM"/>
    </source>
</evidence>
<reference evidence="1" key="1">
    <citation type="submission" date="2015-05" db="EMBL/GenBank/DDBJ databases">
        <title>The complete genome of Altererythrobacter atlanticus strain 26DY36.</title>
        <authorList>
            <person name="Wu Y.-H."/>
            <person name="Cheng H."/>
            <person name="Wu X.-W."/>
        </authorList>
    </citation>
    <scope>NUCLEOTIDE SEQUENCE [LARGE SCALE GENOMIC DNA]</scope>
    <source>
        <strain evidence="1">26DY36</strain>
    </source>
</reference>
<sequence>MAKQAETSVEEALREELRRGDTVLAGTGPVLRHFLSCEDSALFTDEVIARVRGMLFDIADQLLFAVAQAEGTADRTAFLEEHIERLVHRLGLDDELLAHAHAMALEGRLTEDLAERCAIDPVLPPLVQELTASGDETIADLAMRFLAAQARFMQHQRRMELPLGELPGDLFHKALLALKAAQMTEQDNFRSARKSLRKTFDEALGRRGLVTRLATSLRKHDGAAMRVEMSGLALFATTLAVASDQDRDRTVIALRSASPVRTALAMRMAGLEANEIRAQLATIRPNLALPDMPDEISPELATDMLAQARPVEAGEG</sequence>
<evidence type="ECO:0000313" key="2">
    <source>
        <dbReference type="Proteomes" id="UP000034392"/>
    </source>
</evidence>
<dbReference type="Proteomes" id="UP000034392">
    <property type="component" value="Chromosome"/>
</dbReference>
<dbReference type="AlphaFoldDB" id="A0A0F7KQ40"/>
<accession>A0A0F7KQ40</accession>
<organism evidence="1 2">
    <name type="scientific">Croceibacterium atlanticum</name>
    <dbReference type="NCBI Taxonomy" id="1267766"/>
    <lineage>
        <taxon>Bacteria</taxon>
        <taxon>Pseudomonadati</taxon>
        <taxon>Pseudomonadota</taxon>
        <taxon>Alphaproteobacteria</taxon>
        <taxon>Sphingomonadales</taxon>
        <taxon>Erythrobacteraceae</taxon>
        <taxon>Croceibacterium</taxon>
    </lineage>
</organism>
<proteinExistence type="predicted"/>
<name>A0A0F7KQ40_9SPHN</name>
<protein>
    <recommendedName>
        <fullName evidence="3">DUF2336 domain-containing protein</fullName>
    </recommendedName>
</protein>
<keyword evidence="2" id="KW-1185">Reference proteome</keyword>
<dbReference type="PATRIC" id="fig|1267766.3.peg.619"/>
<dbReference type="KEGG" id="aay:WYH_00613"/>
<gene>
    <name evidence="1" type="ORF">WYH_00613</name>
</gene>
<evidence type="ECO:0000313" key="1">
    <source>
        <dbReference type="EMBL" id="AKH41669.1"/>
    </source>
</evidence>
<dbReference type="STRING" id="1267766.WYH_00613"/>